<dbReference type="Proteomes" id="UP000654075">
    <property type="component" value="Unassembled WGS sequence"/>
</dbReference>
<name>A0A813FTD6_POLGL</name>
<organism evidence="3 4">
    <name type="scientific">Polarella glacialis</name>
    <name type="common">Dinoflagellate</name>
    <dbReference type="NCBI Taxonomy" id="89957"/>
    <lineage>
        <taxon>Eukaryota</taxon>
        <taxon>Sar</taxon>
        <taxon>Alveolata</taxon>
        <taxon>Dinophyceae</taxon>
        <taxon>Suessiales</taxon>
        <taxon>Suessiaceae</taxon>
        <taxon>Polarella</taxon>
    </lineage>
</organism>
<keyword evidence="4" id="KW-1185">Reference proteome</keyword>
<evidence type="ECO:0000256" key="1">
    <source>
        <dbReference type="SAM" id="MobiDB-lite"/>
    </source>
</evidence>
<gene>
    <name evidence="3" type="ORF">PGLA1383_LOCUS35294</name>
</gene>
<proteinExistence type="predicted"/>
<dbReference type="Pfam" id="PF00561">
    <property type="entry name" value="Abhydrolase_1"/>
    <property type="match status" value="1"/>
</dbReference>
<feature type="region of interest" description="Disordered" evidence="1">
    <location>
        <begin position="1"/>
        <end position="64"/>
    </location>
</feature>
<dbReference type="PANTHER" id="PTHR43798:SF33">
    <property type="entry name" value="HYDROLASE, PUTATIVE (AFU_ORTHOLOGUE AFUA_2G14860)-RELATED"/>
    <property type="match status" value="1"/>
</dbReference>
<dbReference type="GO" id="GO:0016020">
    <property type="term" value="C:membrane"/>
    <property type="evidence" value="ECO:0007669"/>
    <property type="project" value="TreeGrafter"/>
</dbReference>
<dbReference type="Gene3D" id="3.40.50.1820">
    <property type="entry name" value="alpha/beta hydrolase"/>
    <property type="match status" value="1"/>
</dbReference>
<dbReference type="PANTHER" id="PTHR43798">
    <property type="entry name" value="MONOACYLGLYCEROL LIPASE"/>
    <property type="match status" value="1"/>
</dbReference>
<dbReference type="InterPro" id="IPR050266">
    <property type="entry name" value="AB_hydrolase_sf"/>
</dbReference>
<dbReference type="OMA" id="DSSKWAR"/>
<feature type="compositionally biased region" description="Low complexity" evidence="1">
    <location>
        <begin position="38"/>
        <end position="60"/>
    </location>
</feature>
<comment type="caution">
    <text evidence="3">The sequence shown here is derived from an EMBL/GenBank/DDBJ whole genome shotgun (WGS) entry which is preliminary data.</text>
</comment>
<sequence>MATSGQVYDPGVWLSAPPAPALMRPPGSTSTDPGSGVGSAAAAPPAASPSSQKSSGSRSPFVQGHRVRLPRGEVNYSLGGSAAAPLLVCIHGLNGALSSFAAFEPHLSLAGFRVLCFDLYGFGLSASPNGRLDLETYVDQVQLLLKAIQVPADEQVFLLGYSMGGVVAVEFARRFPEKVARLLLVAPSGLMKRSNTPCQPLLFGCLRARCGGCLLHSATLLALCCGCFVRRALRGPNLADKFQMDVREPEKFRALAALNGERFLWNLRRSVNSYLRALKRMPLWEEDFQESYAELAKSAVPVLFIWGDADCTVPFGEAEHEAVILAESFEEEEDRSRAASRRGSWKEGPSLAAVPELLEAAWTDSSKWARSSCRRQRRKWSGQQLGGSVRASPLETPGATQALKNCKKSY</sequence>
<dbReference type="EMBL" id="CAJNNV010026234">
    <property type="protein sequence ID" value="CAE8617633.1"/>
    <property type="molecule type" value="Genomic_DNA"/>
</dbReference>
<evidence type="ECO:0000259" key="2">
    <source>
        <dbReference type="Pfam" id="PF00561"/>
    </source>
</evidence>
<evidence type="ECO:0000313" key="3">
    <source>
        <dbReference type="EMBL" id="CAE8617633.1"/>
    </source>
</evidence>
<feature type="domain" description="AB hydrolase-1" evidence="2">
    <location>
        <begin position="85"/>
        <end position="190"/>
    </location>
</feature>
<dbReference type="InterPro" id="IPR000073">
    <property type="entry name" value="AB_hydrolase_1"/>
</dbReference>
<dbReference type="SUPFAM" id="SSF53474">
    <property type="entry name" value="alpha/beta-Hydrolases"/>
    <property type="match status" value="1"/>
</dbReference>
<dbReference type="PRINTS" id="PR00111">
    <property type="entry name" value="ABHYDROLASE"/>
</dbReference>
<dbReference type="AlphaFoldDB" id="A0A813FTD6"/>
<reference evidence="3" key="1">
    <citation type="submission" date="2021-02" db="EMBL/GenBank/DDBJ databases">
        <authorList>
            <person name="Dougan E. K."/>
            <person name="Rhodes N."/>
            <person name="Thang M."/>
            <person name="Chan C."/>
        </authorList>
    </citation>
    <scope>NUCLEOTIDE SEQUENCE</scope>
</reference>
<protein>
    <recommendedName>
        <fullName evidence="2">AB hydrolase-1 domain-containing protein</fullName>
    </recommendedName>
</protein>
<dbReference type="InterPro" id="IPR029058">
    <property type="entry name" value="AB_hydrolase_fold"/>
</dbReference>
<evidence type="ECO:0000313" key="4">
    <source>
        <dbReference type="Proteomes" id="UP000654075"/>
    </source>
</evidence>
<accession>A0A813FTD6</accession>
<dbReference type="OrthoDB" id="408373at2759"/>
<feature type="region of interest" description="Disordered" evidence="1">
    <location>
        <begin position="375"/>
        <end position="398"/>
    </location>
</feature>